<dbReference type="InterPro" id="IPR000182">
    <property type="entry name" value="GNAT_dom"/>
</dbReference>
<reference evidence="4" key="2">
    <citation type="submission" date="2022-08" db="EMBL/GenBank/DDBJ databases">
        <authorList>
            <person name="Dong C."/>
        </authorList>
    </citation>
    <scope>NUCLEOTIDE SEQUENCE</scope>
    <source>
        <strain evidence="4">59MF3M-4</strain>
    </source>
</reference>
<dbReference type="PROSITE" id="PS51186">
    <property type="entry name" value="GNAT"/>
    <property type="match status" value="1"/>
</dbReference>
<dbReference type="Pfam" id="PF00583">
    <property type="entry name" value="Acetyltransf_1"/>
    <property type="match status" value="1"/>
</dbReference>
<dbReference type="RefSeq" id="WP_260977221.1">
    <property type="nucleotide sequence ID" value="NZ_JAOANI010000028.1"/>
</dbReference>
<organism evidence="4 5">
    <name type="scientific">Thalassolituus pacificus</name>
    <dbReference type="NCBI Taxonomy" id="2975440"/>
    <lineage>
        <taxon>Bacteria</taxon>
        <taxon>Pseudomonadati</taxon>
        <taxon>Pseudomonadota</taxon>
        <taxon>Gammaproteobacteria</taxon>
        <taxon>Oceanospirillales</taxon>
        <taxon>Oceanospirillaceae</taxon>
        <taxon>Thalassolituus</taxon>
    </lineage>
</organism>
<sequence length="157" mass="17152">MYIDTASTSDISALCDLAAMLEPVEGDFFGRRHQQVRRLGNLLLAKEHAHVLCIRHQDEIIAMLTMSSTNPGSEQPAIMQLNEIVVQPSYRNQGAASTLLHAAITQARQAGWGKITVLLTDISQQAQQQLSRFGFVHTAGQQMQLNLKAGKTALSVA</sequence>
<evidence type="ECO:0000313" key="4">
    <source>
        <dbReference type="EMBL" id="MCT7360384.1"/>
    </source>
</evidence>
<keyword evidence="5" id="KW-1185">Reference proteome</keyword>
<evidence type="ECO:0000256" key="2">
    <source>
        <dbReference type="ARBA" id="ARBA00023315"/>
    </source>
</evidence>
<gene>
    <name evidence="4" type="ORF">NYR02_15280</name>
</gene>
<evidence type="ECO:0000313" key="5">
    <source>
        <dbReference type="Proteomes" id="UP001147830"/>
    </source>
</evidence>
<keyword evidence="1" id="KW-0808">Transferase</keyword>
<dbReference type="PANTHER" id="PTHR43877">
    <property type="entry name" value="AMINOALKYLPHOSPHONATE N-ACETYLTRANSFERASE-RELATED-RELATED"/>
    <property type="match status" value="1"/>
</dbReference>
<proteinExistence type="predicted"/>
<dbReference type="InterPro" id="IPR050832">
    <property type="entry name" value="Bact_Acetyltransf"/>
</dbReference>
<comment type="caution">
    <text evidence="4">The sequence shown here is derived from an EMBL/GenBank/DDBJ whole genome shotgun (WGS) entry which is preliminary data.</text>
</comment>
<dbReference type="Gene3D" id="3.40.630.30">
    <property type="match status" value="1"/>
</dbReference>
<protein>
    <submittedName>
        <fullName evidence="4">GNAT family N-acetyltransferase</fullName>
    </submittedName>
</protein>
<evidence type="ECO:0000256" key="1">
    <source>
        <dbReference type="ARBA" id="ARBA00022679"/>
    </source>
</evidence>
<reference evidence="4" key="1">
    <citation type="journal article" date="2022" name="Front. Microbiol.">
        <title>Genome-based taxonomic rearrangement of Oceanobacter-related bacteria including the description of Thalassolituus hydrocarbonoclasticus sp. nov. and Thalassolituus pacificus sp. nov. and emended description of the genus Thalassolituus.</title>
        <authorList>
            <person name="Dong C."/>
            <person name="Wei L."/>
            <person name="Wang J."/>
            <person name="Lai Q."/>
            <person name="Huang Z."/>
            <person name="Shao Z."/>
        </authorList>
    </citation>
    <scope>NUCLEOTIDE SEQUENCE</scope>
    <source>
        <strain evidence="4">59MF3M-4</strain>
    </source>
</reference>
<dbReference type="InterPro" id="IPR016181">
    <property type="entry name" value="Acyl_CoA_acyltransferase"/>
</dbReference>
<name>A0A9X2WH70_9GAMM</name>
<evidence type="ECO:0000259" key="3">
    <source>
        <dbReference type="PROSITE" id="PS51186"/>
    </source>
</evidence>
<accession>A0A9X2WH70</accession>
<dbReference type="SUPFAM" id="SSF55729">
    <property type="entry name" value="Acyl-CoA N-acyltransferases (Nat)"/>
    <property type="match status" value="1"/>
</dbReference>
<dbReference type="Proteomes" id="UP001147830">
    <property type="component" value="Unassembled WGS sequence"/>
</dbReference>
<dbReference type="CDD" id="cd04301">
    <property type="entry name" value="NAT_SF"/>
    <property type="match status" value="1"/>
</dbReference>
<dbReference type="GO" id="GO:0016747">
    <property type="term" value="F:acyltransferase activity, transferring groups other than amino-acyl groups"/>
    <property type="evidence" value="ECO:0007669"/>
    <property type="project" value="InterPro"/>
</dbReference>
<feature type="domain" description="N-acetyltransferase" evidence="3">
    <location>
        <begin position="1"/>
        <end position="157"/>
    </location>
</feature>
<keyword evidence="2" id="KW-0012">Acyltransferase</keyword>
<dbReference type="EMBL" id="JAOANI010000028">
    <property type="protein sequence ID" value="MCT7360384.1"/>
    <property type="molecule type" value="Genomic_DNA"/>
</dbReference>
<dbReference type="AlphaFoldDB" id="A0A9X2WH70"/>